<dbReference type="SUPFAM" id="SSF46785">
    <property type="entry name" value="Winged helix' DNA-binding domain"/>
    <property type="match status" value="1"/>
</dbReference>
<dbReference type="Proteomes" id="UP001235840">
    <property type="component" value="Unassembled WGS sequence"/>
</dbReference>
<dbReference type="InterPro" id="IPR036390">
    <property type="entry name" value="WH_DNA-bd_sf"/>
</dbReference>
<protein>
    <submittedName>
        <fullName evidence="1">Fe2+ or Zn2+ uptake regulation protein</fullName>
    </submittedName>
</protein>
<evidence type="ECO:0000313" key="1">
    <source>
        <dbReference type="EMBL" id="MDQ0166524.1"/>
    </source>
</evidence>
<comment type="caution">
    <text evidence="1">The sequence shown here is derived from an EMBL/GenBank/DDBJ whole genome shotgun (WGS) entry which is preliminary data.</text>
</comment>
<keyword evidence="2" id="KW-1185">Reference proteome</keyword>
<sequence>MTNAKLKLLENTTQEIIKKGHRMTERRAIIIELFLEKNGYLTAEEVYLLMKKKRAKMGISTVYRTLELLSELNFLQRCMDNREARYCLNKKCGLRGRT</sequence>
<organism evidence="1 2">
    <name type="scientific">Caldalkalibacillus horti</name>
    <dbReference type="NCBI Taxonomy" id="77523"/>
    <lineage>
        <taxon>Bacteria</taxon>
        <taxon>Bacillati</taxon>
        <taxon>Bacillota</taxon>
        <taxon>Bacilli</taxon>
        <taxon>Bacillales</taxon>
        <taxon>Bacillaceae</taxon>
        <taxon>Caldalkalibacillus</taxon>
    </lineage>
</organism>
<dbReference type="Gene3D" id="1.10.10.10">
    <property type="entry name" value="Winged helix-like DNA-binding domain superfamily/Winged helix DNA-binding domain"/>
    <property type="match status" value="1"/>
</dbReference>
<dbReference type="InterPro" id="IPR002481">
    <property type="entry name" value="FUR"/>
</dbReference>
<dbReference type="RefSeq" id="WP_307394801.1">
    <property type="nucleotide sequence ID" value="NZ_BAAADK010000045.1"/>
</dbReference>
<dbReference type="PANTHER" id="PTHR33202:SF7">
    <property type="entry name" value="FERRIC UPTAKE REGULATION PROTEIN"/>
    <property type="match status" value="1"/>
</dbReference>
<dbReference type="Pfam" id="PF01475">
    <property type="entry name" value="FUR"/>
    <property type="match status" value="1"/>
</dbReference>
<proteinExistence type="predicted"/>
<name>A0ABT9VZV4_9BACI</name>
<accession>A0ABT9VZV4</accession>
<reference evidence="1 2" key="1">
    <citation type="submission" date="2023-07" db="EMBL/GenBank/DDBJ databases">
        <title>Genomic Encyclopedia of Type Strains, Phase IV (KMG-IV): sequencing the most valuable type-strain genomes for metagenomic binning, comparative biology and taxonomic classification.</title>
        <authorList>
            <person name="Goeker M."/>
        </authorList>
    </citation>
    <scope>NUCLEOTIDE SEQUENCE [LARGE SCALE GENOMIC DNA]</scope>
    <source>
        <strain evidence="1 2">DSM 12751</strain>
    </source>
</reference>
<dbReference type="InterPro" id="IPR036388">
    <property type="entry name" value="WH-like_DNA-bd_sf"/>
</dbReference>
<gene>
    <name evidence="1" type="ORF">J2S11_002428</name>
</gene>
<dbReference type="PANTHER" id="PTHR33202">
    <property type="entry name" value="ZINC UPTAKE REGULATION PROTEIN"/>
    <property type="match status" value="1"/>
</dbReference>
<evidence type="ECO:0000313" key="2">
    <source>
        <dbReference type="Proteomes" id="UP001235840"/>
    </source>
</evidence>
<dbReference type="EMBL" id="JAUSTY010000009">
    <property type="protein sequence ID" value="MDQ0166524.1"/>
    <property type="molecule type" value="Genomic_DNA"/>
</dbReference>